<dbReference type="eggNOG" id="COG4894">
    <property type="taxonomic scope" value="Bacteria"/>
</dbReference>
<dbReference type="EMBL" id="JYJG01000207">
    <property type="protein sequence ID" value="KJK45548.1"/>
    <property type="molecule type" value="Genomic_DNA"/>
</dbReference>
<evidence type="ECO:0000313" key="1">
    <source>
        <dbReference type="EMBL" id="KJK45548.1"/>
    </source>
</evidence>
<sequence length="196" mass="22356">MSLQSVQALHVHQKVTFMSNRYEVFADNAGQPGELVGYAEQKKFKIKERITIYTDSSKSQVLFEFNARKALDLGSGYDVTDASGRTIGLFRKDFAKSLLRSTWHLEQPGWGTTTGAERNKVFAVIRRLWGWIPYIGEAPFPMRYHFDFTQENGAPVFSVDKKTWIRDHYVVPIQDPGVDRRLVIAQAVALDALQSR</sequence>
<proteinExistence type="predicted"/>
<dbReference type="PATRIC" id="fig|68170.10.peg.6403"/>
<dbReference type="InterPro" id="IPR025659">
    <property type="entry name" value="Tubby-like_C"/>
</dbReference>
<name>A0A0F0GVV4_LENAE</name>
<gene>
    <name evidence="1" type="ORF">UK23_25705</name>
</gene>
<dbReference type="SUPFAM" id="SSF54518">
    <property type="entry name" value="Tubby C-terminal domain-like"/>
    <property type="match status" value="1"/>
</dbReference>
<organism evidence="1 2">
    <name type="scientific">Lentzea aerocolonigenes</name>
    <name type="common">Lechevalieria aerocolonigenes</name>
    <name type="synonym">Saccharothrix aerocolonigenes</name>
    <dbReference type="NCBI Taxonomy" id="68170"/>
    <lineage>
        <taxon>Bacteria</taxon>
        <taxon>Bacillati</taxon>
        <taxon>Actinomycetota</taxon>
        <taxon>Actinomycetes</taxon>
        <taxon>Pseudonocardiales</taxon>
        <taxon>Pseudonocardiaceae</taxon>
        <taxon>Lentzea</taxon>
    </lineage>
</organism>
<evidence type="ECO:0008006" key="3">
    <source>
        <dbReference type="Google" id="ProtNLM"/>
    </source>
</evidence>
<dbReference type="RefSeq" id="WP_045314206.1">
    <property type="nucleotide sequence ID" value="NZ_JYJG01000207.1"/>
</dbReference>
<reference evidence="1 2" key="1">
    <citation type="submission" date="2015-02" db="EMBL/GenBank/DDBJ databases">
        <authorList>
            <person name="Ju K.-S."/>
            <person name="Doroghazi J.R."/>
            <person name="Metcalf W."/>
        </authorList>
    </citation>
    <scope>NUCLEOTIDE SEQUENCE [LARGE SCALE GENOMIC DNA]</scope>
    <source>
        <strain evidence="1 2">NRRL B-16140</strain>
    </source>
</reference>
<dbReference type="Pfam" id="PF04525">
    <property type="entry name" value="LOR"/>
    <property type="match status" value="1"/>
</dbReference>
<protein>
    <recommendedName>
        <fullName evidence="3">Scramblase</fullName>
    </recommendedName>
</protein>
<comment type="caution">
    <text evidence="1">The sequence shown here is derived from an EMBL/GenBank/DDBJ whole genome shotgun (WGS) entry which is preliminary data.</text>
</comment>
<accession>A0A0F0GVV4</accession>
<dbReference type="AlphaFoldDB" id="A0A0F0GVV4"/>
<dbReference type="InterPro" id="IPR007612">
    <property type="entry name" value="LOR"/>
</dbReference>
<dbReference type="Proteomes" id="UP000033393">
    <property type="component" value="Unassembled WGS sequence"/>
</dbReference>
<evidence type="ECO:0000313" key="2">
    <source>
        <dbReference type="Proteomes" id="UP000033393"/>
    </source>
</evidence>
<keyword evidence="2" id="KW-1185">Reference proteome</keyword>